<organism evidence="4 5">
    <name type="scientific">Ornithinimicrobium faecis</name>
    <dbReference type="NCBI Taxonomy" id="2934158"/>
    <lineage>
        <taxon>Bacteria</taxon>
        <taxon>Bacillati</taxon>
        <taxon>Actinomycetota</taxon>
        <taxon>Actinomycetes</taxon>
        <taxon>Micrococcales</taxon>
        <taxon>Ornithinimicrobiaceae</taxon>
        <taxon>Ornithinimicrobium</taxon>
    </lineage>
</organism>
<evidence type="ECO:0000259" key="3">
    <source>
        <dbReference type="Pfam" id="PF01551"/>
    </source>
</evidence>
<name>A0ABY4YPH3_9MICO</name>
<keyword evidence="1 2" id="KW-0732">Signal</keyword>
<dbReference type="InterPro" id="IPR016047">
    <property type="entry name" value="M23ase_b-sheet_dom"/>
</dbReference>
<dbReference type="Gene3D" id="2.70.70.10">
    <property type="entry name" value="Glucose Permease (Domain IIA)"/>
    <property type="match status" value="1"/>
</dbReference>
<feature type="chain" id="PRO_5046721852" evidence="2">
    <location>
        <begin position="21"/>
        <end position="215"/>
    </location>
</feature>
<protein>
    <submittedName>
        <fullName evidence="4">M23 family metallopeptidase</fullName>
    </submittedName>
</protein>
<dbReference type="PANTHER" id="PTHR21666">
    <property type="entry name" value="PEPTIDASE-RELATED"/>
    <property type="match status" value="1"/>
</dbReference>
<dbReference type="Proteomes" id="UP001056455">
    <property type="component" value="Chromosome"/>
</dbReference>
<keyword evidence="5" id="KW-1185">Reference proteome</keyword>
<dbReference type="RefSeq" id="WP_252591397.1">
    <property type="nucleotide sequence ID" value="NZ_CP099489.1"/>
</dbReference>
<dbReference type="SUPFAM" id="SSF51261">
    <property type="entry name" value="Duplicated hybrid motif"/>
    <property type="match status" value="1"/>
</dbReference>
<dbReference type="InterPro" id="IPR011055">
    <property type="entry name" value="Dup_hybrid_motif"/>
</dbReference>
<evidence type="ECO:0000256" key="2">
    <source>
        <dbReference type="SAM" id="SignalP"/>
    </source>
</evidence>
<dbReference type="Pfam" id="PF01551">
    <property type="entry name" value="Peptidase_M23"/>
    <property type="match status" value="1"/>
</dbReference>
<dbReference type="InterPro" id="IPR050570">
    <property type="entry name" value="Cell_wall_metabolism_enzyme"/>
</dbReference>
<sequence>MRLLIAWLLGLSLVLPVAVATGQQPPAERDGDGPRITSFFAGASRAVAGLAREAARMQEVAAHGNVDPPSGPHEVAPRADWQWPLPGPREVVKFFDPPEKRWLPGHRGVDLAGYTYAPVLAVAAGTVTYSGSIAGIGIVSVTHPDGIRSTYQPVTERIDEGEQVSGGDRIGYLGAVGSHCLLRTCLHLGAVRGKDNYLDPLLFLQPWELTLLPHD</sequence>
<proteinExistence type="predicted"/>
<feature type="domain" description="M23ase beta-sheet core" evidence="3">
    <location>
        <begin position="105"/>
        <end position="200"/>
    </location>
</feature>
<gene>
    <name evidence="4" type="ORF">NF556_13270</name>
</gene>
<evidence type="ECO:0000256" key="1">
    <source>
        <dbReference type="ARBA" id="ARBA00022729"/>
    </source>
</evidence>
<dbReference type="CDD" id="cd12797">
    <property type="entry name" value="M23_peptidase"/>
    <property type="match status" value="1"/>
</dbReference>
<evidence type="ECO:0000313" key="5">
    <source>
        <dbReference type="Proteomes" id="UP001056455"/>
    </source>
</evidence>
<evidence type="ECO:0000313" key="4">
    <source>
        <dbReference type="EMBL" id="USQ78599.1"/>
    </source>
</evidence>
<dbReference type="EMBL" id="CP099489">
    <property type="protein sequence ID" value="USQ78599.1"/>
    <property type="molecule type" value="Genomic_DNA"/>
</dbReference>
<dbReference type="PANTHER" id="PTHR21666:SF289">
    <property type="entry name" value="L-ALA--D-GLU ENDOPEPTIDASE"/>
    <property type="match status" value="1"/>
</dbReference>
<feature type="signal peptide" evidence="2">
    <location>
        <begin position="1"/>
        <end position="20"/>
    </location>
</feature>
<accession>A0ABY4YPH3</accession>
<reference evidence="4" key="1">
    <citation type="submission" date="2022-06" db="EMBL/GenBank/DDBJ databases">
        <title>Ornithinimicrobium HY1793.</title>
        <authorList>
            <person name="Huang Y."/>
        </authorList>
    </citation>
    <scope>NUCLEOTIDE SEQUENCE</scope>
    <source>
        <strain evidence="4">HY1793</strain>
    </source>
</reference>